<dbReference type="SFLD" id="SFLDG01129">
    <property type="entry name" value="C1.5:_HAD__Beta-PGM__Phosphata"/>
    <property type="match status" value="1"/>
</dbReference>
<dbReference type="Gene3D" id="3.40.50.1000">
    <property type="entry name" value="HAD superfamily/HAD-like"/>
    <property type="match status" value="1"/>
</dbReference>
<dbReference type="AlphaFoldDB" id="A0A0G0BRZ1"/>
<dbReference type="EMBL" id="LBPX01000033">
    <property type="protein sequence ID" value="KKP66421.1"/>
    <property type="molecule type" value="Genomic_DNA"/>
</dbReference>
<gene>
    <name evidence="1" type="ORF">UR63_C0033G0002</name>
</gene>
<dbReference type="Proteomes" id="UP000034127">
    <property type="component" value="Unassembled WGS sequence"/>
</dbReference>
<dbReference type="GO" id="GO:0005829">
    <property type="term" value="C:cytosol"/>
    <property type="evidence" value="ECO:0007669"/>
    <property type="project" value="TreeGrafter"/>
</dbReference>
<sequence length="218" mass="25074">MIKLVIIDIDDTLILTEEACFKMENHIAQKMGFSPMSRQSHLKNWGTHLKAAIVERIPGIDADEFMKNIDKIMPEFIKRKELDIISEINYETLDKIKKLGMKIAILTSRTIAEAKHLLHADHELNRRIEAFYHKENMPYLKPDPRVFDIPLNKFNVRPYEAVYIGDAPNDAKAAKGAGLHFIALMESGIRTKEDFKNLKVDFFASNFPEIIGYLTKNS</sequence>
<dbReference type="InterPro" id="IPR050155">
    <property type="entry name" value="HAD-like_hydrolase_sf"/>
</dbReference>
<dbReference type="InterPro" id="IPR023214">
    <property type="entry name" value="HAD_sf"/>
</dbReference>
<name>A0A0G0BRZ1_9BACT</name>
<dbReference type="Pfam" id="PF13419">
    <property type="entry name" value="HAD_2"/>
    <property type="match status" value="1"/>
</dbReference>
<dbReference type="PANTHER" id="PTHR43434">
    <property type="entry name" value="PHOSPHOGLYCOLATE PHOSPHATASE"/>
    <property type="match status" value="1"/>
</dbReference>
<proteinExistence type="predicted"/>
<reference evidence="1 2" key="1">
    <citation type="journal article" date="2015" name="Nature">
        <title>rRNA introns, odd ribosomes, and small enigmatic genomes across a large radiation of phyla.</title>
        <authorList>
            <person name="Brown C.T."/>
            <person name="Hug L.A."/>
            <person name="Thomas B.C."/>
            <person name="Sharon I."/>
            <person name="Castelle C.J."/>
            <person name="Singh A."/>
            <person name="Wilkins M.J."/>
            <person name="Williams K.H."/>
            <person name="Banfield J.F."/>
        </authorList>
    </citation>
    <scope>NUCLEOTIDE SEQUENCE [LARGE SCALE GENOMIC DNA]</scope>
</reference>
<dbReference type="InterPro" id="IPR041492">
    <property type="entry name" value="HAD_2"/>
</dbReference>
<dbReference type="SUPFAM" id="SSF56784">
    <property type="entry name" value="HAD-like"/>
    <property type="match status" value="1"/>
</dbReference>
<protein>
    <submittedName>
        <fullName evidence="1">Uncharacterized protein</fullName>
    </submittedName>
</protein>
<evidence type="ECO:0000313" key="2">
    <source>
        <dbReference type="Proteomes" id="UP000034127"/>
    </source>
</evidence>
<dbReference type="GO" id="GO:0006281">
    <property type="term" value="P:DNA repair"/>
    <property type="evidence" value="ECO:0007669"/>
    <property type="project" value="TreeGrafter"/>
</dbReference>
<dbReference type="InterPro" id="IPR023198">
    <property type="entry name" value="PGP-like_dom2"/>
</dbReference>
<dbReference type="GO" id="GO:0008967">
    <property type="term" value="F:phosphoglycolate phosphatase activity"/>
    <property type="evidence" value="ECO:0007669"/>
    <property type="project" value="TreeGrafter"/>
</dbReference>
<dbReference type="PANTHER" id="PTHR43434:SF1">
    <property type="entry name" value="PHOSPHOGLYCOLATE PHOSPHATASE"/>
    <property type="match status" value="1"/>
</dbReference>
<dbReference type="InterPro" id="IPR036412">
    <property type="entry name" value="HAD-like_sf"/>
</dbReference>
<dbReference type="NCBIfam" id="TIGR01549">
    <property type="entry name" value="HAD-SF-IA-v1"/>
    <property type="match status" value="1"/>
</dbReference>
<dbReference type="Gene3D" id="1.10.150.240">
    <property type="entry name" value="Putative phosphatase, domain 2"/>
    <property type="match status" value="1"/>
</dbReference>
<accession>A0A0G0BRZ1</accession>
<organism evidence="1 2">
    <name type="scientific">Candidatus Roizmanbacteria bacterium GW2011_GWC2_35_12</name>
    <dbReference type="NCBI Taxonomy" id="1618485"/>
    <lineage>
        <taxon>Bacteria</taxon>
        <taxon>Candidatus Roizmaniibacteriota</taxon>
    </lineage>
</organism>
<comment type="caution">
    <text evidence="1">The sequence shown here is derived from an EMBL/GenBank/DDBJ whole genome shotgun (WGS) entry which is preliminary data.</text>
</comment>
<dbReference type="SFLD" id="SFLDS00003">
    <property type="entry name" value="Haloacid_Dehalogenase"/>
    <property type="match status" value="1"/>
</dbReference>
<evidence type="ECO:0000313" key="1">
    <source>
        <dbReference type="EMBL" id="KKP66421.1"/>
    </source>
</evidence>
<dbReference type="InterPro" id="IPR006439">
    <property type="entry name" value="HAD-SF_hydro_IA"/>
</dbReference>